<evidence type="ECO:0000256" key="1">
    <source>
        <dbReference type="PROSITE-ProRule" id="PRU00834"/>
    </source>
</evidence>
<dbReference type="EMBL" id="LR862143">
    <property type="protein sequence ID" value="CAD1823895.1"/>
    <property type="molecule type" value="Genomic_DNA"/>
</dbReference>
<name>A0A6V7NZB1_ANACO</name>
<feature type="compositionally biased region" description="Basic and acidic residues" evidence="2">
    <location>
        <begin position="21"/>
        <end position="36"/>
    </location>
</feature>
<gene>
    <name evidence="4" type="ORF">CB5_LOCUS7106</name>
</gene>
<dbReference type="GO" id="GO:0050821">
    <property type="term" value="P:protein stabilization"/>
    <property type="evidence" value="ECO:0007669"/>
    <property type="project" value="TreeGrafter"/>
</dbReference>
<organism evidence="4">
    <name type="scientific">Ananas comosus var. bracteatus</name>
    <name type="common">red pineapple</name>
    <dbReference type="NCBI Taxonomy" id="296719"/>
    <lineage>
        <taxon>Eukaryota</taxon>
        <taxon>Viridiplantae</taxon>
        <taxon>Streptophyta</taxon>
        <taxon>Embryophyta</taxon>
        <taxon>Tracheophyta</taxon>
        <taxon>Spermatophyta</taxon>
        <taxon>Magnoliopsida</taxon>
        <taxon>Liliopsida</taxon>
        <taxon>Poales</taxon>
        <taxon>Bromeliaceae</taxon>
        <taxon>Bromelioideae</taxon>
        <taxon>Ananas</taxon>
    </lineage>
</organism>
<dbReference type="GO" id="GO:0005739">
    <property type="term" value="C:mitochondrion"/>
    <property type="evidence" value="ECO:0007669"/>
    <property type="project" value="TreeGrafter"/>
</dbReference>
<protein>
    <recommendedName>
        <fullName evidence="3">DNL-type domain-containing protein</fullName>
    </recommendedName>
</protein>
<reference evidence="4" key="1">
    <citation type="submission" date="2020-07" db="EMBL/GenBank/DDBJ databases">
        <authorList>
            <person name="Lin J."/>
        </authorList>
    </citation>
    <scope>NUCLEOTIDE SEQUENCE</scope>
</reference>
<dbReference type="PROSITE" id="PS51501">
    <property type="entry name" value="ZF_DNL"/>
    <property type="match status" value="1"/>
</dbReference>
<dbReference type="AlphaFoldDB" id="A0A6V7NZB1"/>
<dbReference type="GO" id="GO:0051087">
    <property type="term" value="F:protein-folding chaperone binding"/>
    <property type="evidence" value="ECO:0007669"/>
    <property type="project" value="TreeGrafter"/>
</dbReference>
<evidence type="ECO:0000256" key="2">
    <source>
        <dbReference type="SAM" id="MobiDB-lite"/>
    </source>
</evidence>
<dbReference type="PANTHER" id="PTHR20922:SF19">
    <property type="entry name" value="F24J5.3"/>
    <property type="match status" value="1"/>
</dbReference>
<feature type="region of interest" description="Disordered" evidence="2">
    <location>
        <begin position="11"/>
        <end position="38"/>
    </location>
</feature>
<sequence length="199" mass="22078">MLPYLRVPKRFGGETPPVAEFKNELSDSDSEMRFDNVTKNPTPFSFSLEASPFPPSSSSSSSSPSSSHLRFLSTNCLAPHLRAPFLRLRISNGGRAIRSVVCTSVSNSSENYNADSSKSPSQEAAFDIKLPRRSLMVQFTCDSCGERTKRLINRVAYEKGTVFIQCAGCLVYHKFVDNLGLVVEYDLREEHHVDSDGTD</sequence>
<keyword evidence="1" id="KW-0863">Zinc-finger</keyword>
<dbReference type="PANTHER" id="PTHR20922">
    <property type="entry name" value="DNL-TYPE ZINC FINGER PROTEIN"/>
    <property type="match status" value="1"/>
</dbReference>
<accession>A0A6V7NZB1</accession>
<dbReference type="GO" id="GO:0030150">
    <property type="term" value="P:protein import into mitochondrial matrix"/>
    <property type="evidence" value="ECO:0007669"/>
    <property type="project" value="TreeGrafter"/>
</dbReference>
<proteinExistence type="predicted"/>
<evidence type="ECO:0000313" key="4">
    <source>
        <dbReference type="EMBL" id="CAD1823895.1"/>
    </source>
</evidence>
<dbReference type="Pfam" id="PF05180">
    <property type="entry name" value="zf-DNL"/>
    <property type="match status" value="1"/>
</dbReference>
<dbReference type="InterPro" id="IPR024158">
    <property type="entry name" value="Mt_import_TIM15"/>
</dbReference>
<keyword evidence="1" id="KW-0479">Metal-binding</keyword>
<dbReference type="InterPro" id="IPR007853">
    <property type="entry name" value="Znf_DNL-typ"/>
</dbReference>
<evidence type="ECO:0000259" key="3">
    <source>
        <dbReference type="PROSITE" id="PS51501"/>
    </source>
</evidence>
<dbReference type="GO" id="GO:0008270">
    <property type="term" value="F:zinc ion binding"/>
    <property type="evidence" value="ECO:0007669"/>
    <property type="project" value="UniProtKB-KW"/>
</dbReference>
<keyword evidence="1" id="KW-0862">Zinc</keyword>
<feature type="domain" description="DNL-type" evidence="3">
    <location>
        <begin position="130"/>
        <end position="199"/>
    </location>
</feature>
<dbReference type="GO" id="GO:0006457">
    <property type="term" value="P:protein folding"/>
    <property type="evidence" value="ECO:0007669"/>
    <property type="project" value="TreeGrafter"/>
</dbReference>